<feature type="compositionally biased region" description="Basic and acidic residues" evidence="1">
    <location>
        <begin position="109"/>
        <end position="122"/>
    </location>
</feature>
<evidence type="ECO:0000256" key="1">
    <source>
        <dbReference type="SAM" id="MobiDB-lite"/>
    </source>
</evidence>
<dbReference type="HOGENOM" id="CLU_007520_1_2_1"/>
<feature type="region of interest" description="Disordered" evidence="1">
    <location>
        <begin position="28"/>
        <end position="48"/>
    </location>
</feature>
<dbReference type="Pfam" id="PF13640">
    <property type="entry name" value="2OG-FeII_Oxy_3"/>
    <property type="match status" value="1"/>
</dbReference>
<dbReference type="OrthoDB" id="124582at2759"/>
<feature type="domain" description="Prolyl 4-hydroxylase alpha subunit Fe(2+) 2OG dioxygenase" evidence="2">
    <location>
        <begin position="390"/>
        <end position="476"/>
    </location>
</feature>
<reference evidence="4" key="1">
    <citation type="journal article" date="2014" name="Proc. Natl. Acad. Sci. U.S.A.">
        <title>Extensive sampling of basidiomycete genomes demonstrates inadequacy of the white-rot/brown-rot paradigm for wood decay fungi.</title>
        <authorList>
            <person name="Riley R."/>
            <person name="Salamov A.A."/>
            <person name="Brown D.W."/>
            <person name="Nagy L.G."/>
            <person name="Floudas D."/>
            <person name="Held B.W."/>
            <person name="Levasseur A."/>
            <person name="Lombard V."/>
            <person name="Morin E."/>
            <person name="Otillar R."/>
            <person name="Lindquist E.A."/>
            <person name="Sun H."/>
            <person name="LaButti K.M."/>
            <person name="Schmutz J."/>
            <person name="Jabbour D."/>
            <person name="Luo H."/>
            <person name="Baker S.E."/>
            <person name="Pisabarro A.G."/>
            <person name="Walton J.D."/>
            <person name="Blanchette R.A."/>
            <person name="Henrissat B."/>
            <person name="Martin F."/>
            <person name="Cullen D."/>
            <person name="Hibbett D.S."/>
            <person name="Grigoriev I.V."/>
        </authorList>
    </citation>
    <scope>NUCLEOTIDE SEQUENCE [LARGE SCALE GENOMIC DNA]</scope>
    <source>
        <strain evidence="4">CBS 339.88</strain>
    </source>
</reference>
<protein>
    <recommendedName>
        <fullName evidence="2">Prolyl 4-hydroxylase alpha subunit Fe(2+) 2OG dioxygenase domain-containing protein</fullName>
    </recommendedName>
</protein>
<feature type="compositionally biased region" description="Polar residues" evidence="1">
    <location>
        <begin position="1216"/>
        <end position="1227"/>
    </location>
</feature>
<sequence>MEASDTSILSRPLAVSASEASIASQLVETDNQDSEMGSESVALQADADADEDAITRLLEDRDSQMTDVEHQPNAILTENIVEELNASGSPSTETGILPTNNTNTDAPDTDIHPTVESSKSEAAEGLGSAKITDNQRTTISMAGIISQPPVAPDIDMEVEGTQENPLAAPKTASYSTSKTLETDCSTNTNGIGTHSSGVRHQGVNGSAILVDESSQGKAPDGLDAETTDRCAHVDIAVDDGQGNDDELTKEVDDDEDMSSEISEGVDLQEELQEAFEEHNFSFDGNFYHSALQPSAPNPCLFISGLGLVGLPLSERDAKAIISCSTLAPFGHGERTVVDKDVRDTWEIEPSRISFANKQWEHYINKTVCAEVCNSLGVRLGSPLPKMELYKLLLYEKGSHFLPHQDTQKAEGMFATVIVILPSAYTGGQVVVSHASITKTVDLSPNSLLSTALLAWYTDVKHEVKEVTSGYRLALSYNLIHAAPTGVPPPCLPDISEAVVLLKRVLQKWRDGKYQEEPERNLVAYLLNHEYSSANLKNGLKALKGADLHRLTVIRPVAEELGFMVGLASLEHNISGCADDDGGDYYRRGRYDYYDEDEDEDDRAGTPSMMEVSDTTTTISGLVDLDGSPLVSVGKVHLDNDSLIPKDPFEDETPDDTDYEGYMGNGAGQLDYWYRRTVLVLIHKSKVDDVCYSAEGAPYAFRKLKQSSTIPPTADDRLWADRLLKNGVALQKDYILFLMDCAFKWKDAEMWNKIMKNTGCSLTVLDIDLLLKAWRLFSFAAVQLSFEAILARSTQLSEKINFIYNLRPKASAEEKDVVLPWCNKESDKVLSSYTSASVQDIPTILTIIRVVGLNSFKKIIMPNLIKKKDNYDFWISFMKSLRDGRQAILDREAKHHRIPAPTTAVVDSPAVMADGRVEVAAEVIQAENPVDALINECLGAAASRWSDVPAPNAYYHHVSQNASPRRMSKVDRVVEIIEQAIVISNLDTCRILIIDLLRSPGSTASKFNELYNPLIPRLRALLTNKNQDICSPPFVDFLQVLIGLYLRDILGKKGQMLNNNLRKIGCGCGDCNLLDNFILNPTTTSTTFRLVQARRTHLERHIATARDLCTYTTIRSGSPHGVQVTKLPAVVQASMWESRQKAAKAFLTSIGPDNTIARIMGARYQEVGQAISGVLSFGSARTTIPSPSMTTPPLAPTSAPTPAASSSMAGGVANPPQAASSTSTTLSVPNAVPHVAGQKRKSGGNLVQLGPVIDLTEEDSS</sequence>
<feature type="compositionally biased region" description="Polar residues" evidence="1">
    <location>
        <begin position="28"/>
        <end position="37"/>
    </location>
</feature>
<accession>A0A067T0V3</accession>
<dbReference type="PANTHER" id="PTHR33099">
    <property type="entry name" value="FE2OG DIOXYGENASE DOMAIN-CONTAINING PROTEIN"/>
    <property type="match status" value="1"/>
</dbReference>
<name>A0A067T0V3_GALM3</name>
<dbReference type="Proteomes" id="UP000027222">
    <property type="component" value="Unassembled WGS sequence"/>
</dbReference>
<dbReference type="EMBL" id="KL142388">
    <property type="protein sequence ID" value="KDR72653.1"/>
    <property type="molecule type" value="Genomic_DNA"/>
</dbReference>
<gene>
    <name evidence="3" type="ORF">GALMADRAFT_142951</name>
</gene>
<feature type="compositionally biased region" description="Acidic residues" evidence="1">
    <location>
        <begin position="241"/>
        <end position="258"/>
    </location>
</feature>
<dbReference type="Gene3D" id="2.60.120.620">
    <property type="entry name" value="q2cbj1_9rhob like domain"/>
    <property type="match status" value="1"/>
</dbReference>
<evidence type="ECO:0000313" key="3">
    <source>
        <dbReference type="EMBL" id="KDR72653.1"/>
    </source>
</evidence>
<feature type="region of interest" description="Disordered" evidence="1">
    <location>
        <begin position="1182"/>
        <end position="1260"/>
    </location>
</feature>
<keyword evidence="4" id="KW-1185">Reference proteome</keyword>
<feature type="region of interest" description="Disordered" evidence="1">
    <location>
        <begin position="86"/>
        <end position="129"/>
    </location>
</feature>
<evidence type="ECO:0000313" key="4">
    <source>
        <dbReference type="Proteomes" id="UP000027222"/>
    </source>
</evidence>
<organism evidence="3 4">
    <name type="scientific">Galerina marginata (strain CBS 339.88)</name>
    <dbReference type="NCBI Taxonomy" id="685588"/>
    <lineage>
        <taxon>Eukaryota</taxon>
        <taxon>Fungi</taxon>
        <taxon>Dikarya</taxon>
        <taxon>Basidiomycota</taxon>
        <taxon>Agaricomycotina</taxon>
        <taxon>Agaricomycetes</taxon>
        <taxon>Agaricomycetidae</taxon>
        <taxon>Agaricales</taxon>
        <taxon>Agaricineae</taxon>
        <taxon>Strophariaceae</taxon>
        <taxon>Galerina</taxon>
    </lineage>
</organism>
<dbReference type="PANTHER" id="PTHR33099:SF7">
    <property type="entry name" value="MYND-TYPE DOMAIN-CONTAINING PROTEIN"/>
    <property type="match status" value="1"/>
</dbReference>
<feature type="compositionally biased region" description="Low complexity" evidence="1">
    <location>
        <begin position="1182"/>
        <end position="1208"/>
    </location>
</feature>
<evidence type="ECO:0000259" key="2">
    <source>
        <dbReference type="Pfam" id="PF13640"/>
    </source>
</evidence>
<proteinExistence type="predicted"/>
<feature type="region of interest" description="Disordered" evidence="1">
    <location>
        <begin position="238"/>
        <end position="258"/>
    </location>
</feature>
<dbReference type="AlphaFoldDB" id="A0A067T0V3"/>
<dbReference type="InterPro" id="IPR044862">
    <property type="entry name" value="Pro_4_hyd_alph_FE2OG_OXY"/>
</dbReference>